<dbReference type="PRINTS" id="PR01248">
    <property type="entry name" value="TYPE1KERATIN"/>
</dbReference>
<keyword evidence="2 4" id="KW-0175">Coiled coil</keyword>
<dbReference type="GO" id="GO:0005198">
    <property type="term" value="F:structural molecule activity"/>
    <property type="evidence" value="ECO:0007669"/>
    <property type="project" value="InterPro"/>
</dbReference>
<evidence type="ECO:0000256" key="2">
    <source>
        <dbReference type="ARBA" id="ARBA00023054"/>
    </source>
</evidence>
<dbReference type="FunCoup" id="G1PZB8">
    <property type="interactions" value="354"/>
</dbReference>
<dbReference type="Pfam" id="PF00038">
    <property type="entry name" value="Filament"/>
    <property type="match status" value="1"/>
</dbReference>
<dbReference type="FunFam" id="1.20.5.170:FF:000002">
    <property type="entry name" value="Type I keratin KA11"/>
    <property type="match status" value="1"/>
</dbReference>
<dbReference type="GeneID" id="102425066"/>
<dbReference type="GeneTree" id="ENSGT00940000159655"/>
<evidence type="ECO:0000256" key="3">
    <source>
        <dbReference type="RuleBase" id="RU000685"/>
    </source>
</evidence>
<dbReference type="OrthoDB" id="8861979at2759"/>
<dbReference type="InParanoid" id="G1PZB8"/>
<organism evidence="6 7">
    <name type="scientific">Myotis lucifugus</name>
    <name type="common">Little brown bat</name>
    <dbReference type="NCBI Taxonomy" id="59463"/>
    <lineage>
        <taxon>Eukaryota</taxon>
        <taxon>Metazoa</taxon>
        <taxon>Chordata</taxon>
        <taxon>Craniata</taxon>
        <taxon>Vertebrata</taxon>
        <taxon>Euteleostomi</taxon>
        <taxon>Mammalia</taxon>
        <taxon>Eutheria</taxon>
        <taxon>Laurasiatheria</taxon>
        <taxon>Chiroptera</taxon>
        <taxon>Yangochiroptera</taxon>
        <taxon>Vespertilionidae</taxon>
        <taxon>Myotis</taxon>
    </lineage>
</organism>
<dbReference type="CTD" id="125113"/>
<dbReference type="InterPro" id="IPR002957">
    <property type="entry name" value="Keratin_I"/>
</dbReference>
<evidence type="ECO:0000313" key="7">
    <source>
        <dbReference type="Proteomes" id="UP000001074"/>
    </source>
</evidence>
<protein>
    <submittedName>
        <fullName evidence="6">Keratin 222</fullName>
    </submittedName>
</protein>
<dbReference type="PANTHER" id="PTHR47082:SF1">
    <property type="entry name" value="KERATIN-LIKE PROTEIN KRT222"/>
    <property type="match status" value="1"/>
</dbReference>
<dbReference type="InterPro" id="IPR052857">
    <property type="entry name" value="IF_Keratin-like"/>
</dbReference>
<reference evidence="6" key="2">
    <citation type="submission" date="2025-08" db="UniProtKB">
        <authorList>
            <consortium name="Ensembl"/>
        </authorList>
    </citation>
    <scope>IDENTIFICATION</scope>
</reference>
<dbReference type="EMBL" id="AAPE02041588">
    <property type="status" value="NOT_ANNOTATED_CDS"/>
    <property type="molecule type" value="Genomic_DNA"/>
</dbReference>
<keyword evidence="7" id="KW-1185">Reference proteome</keyword>
<dbReference type="PROSITE" id="PS51842">
    <property type="entry name" value="IF_ROD_2"/>
    <property type="match status" value="1"/>
</dbReference>
<dbReference type="GO" id="GO:0005882">
    <property type="term" value="C:intermediate filament"/>
    <property type="evidence" value="ECO:0007669"/>
    <property type="project" value="UniProtKB-KW"/>
</dbReference>
<accession>G1PZB8</accession>
<proteinExistence type="inferred from homology"/>
<dbReference type="PROSITE" id="PS00226">
    <property type="entry name" value="IF_ROD_1"/>
    <property type="match status" value="1"/>
</dbReference>
<dbReference type="InterPro" id="IPR039008">
    <property type="entry name" value="IF_rod_dom"/>
</dbReference>
<dbReference type="PANTHER" id="PTHR47082">
    <property type="entry name" value="KERATIN-LIKE PROTEIN KRT222"/>
    <property type="match status" value="1"/>
</dbReference>
<dbReference type="Proteomes" id="UP000001074">
    <property type="component" value="Unassembled WGS sequence"/>
</dbReference>
<dbReference type="SUPFAM" id="SSF64593">
    <property type="entry name" value="Intermediate filament protein, coiled coil region"/>
    <property type="match status" value="1"/>
</dbReference>
<feature type="domain" description="IF rod" evidence="5">
    <location>
        <begin position="1"/>
        <end position="150"/>
    </location>
</feature>
<dbReference type="STRING" id="59463.ENSMLUP00000016800"/>
<gene>
    <name evidence="6" type="primary">KRT222</name>
</gene>
<evidence type="ECO:0000313" key="6">
    <source>
        <dbReference type="Ensembl" id="ENSMLUP00000016800.1"/>
    </source>
</evidence>
<dbReference type="InterPro" id="IPR018039">
    <property type="entry name" value="IF_conserved"/>
</dbReference>
<reference evidence="6 7" key="1">
    <citation type="journal article" date="2011" name="Nature">
        <title>A high-resolution map of human evolutionary constraint using 29 mammals.</title>
        <authorList>
            <person name="Lindblad-Toh K."/>
            <person name="Garber M."/>
            <person name="Zuk O."/>
            <person name="Lin M.F."/>
            <person name="Parker B.J."/>
            <person name="Washietl S."/>
            <person name="Kheradpour P."/>
            <person name="Ernst J."/>
            <person name="Jordan G."/>
            <person name="Mauceli E."/>
            <person name="Ward L.D."/>
            <person name="Lowe C.B."/>
            <person name="Holloway A.K."/>
            <person name="Clamp M."/>
            <person name="Gnerre S."/>
            <person name="Alfoldi J."/>
            <person name="Beal K."/>
            <person name="Chang J."/>
            <person name="Clawson H."/>
            <person name="Cuff J."/>
            <person name="Di Palma F."/>
            <person name="Fitzgerald S."/>
            <person name="Flicek P."/>
            <person name="Guttman M."/>
            <person name="Hubisz M.J."/>
            <person name="Jaffe D.B."/>
            <person name="Jungreis I."/>
            <person name="Kent W.J."/>
            <person name="Kostka D."/>
            <person name="Lara M."/>
            <person name="Martins A.L."/>
            <person name="Massingham T."/>
            <person name="Moltke I."/>
            <person name="Raney B.J."/>
            <person name="Rasmussen M.D."/>
            <person name="Robinson J."/>
            <person name="Stark A."/>
            <person name="Vilella A.J."/>
            <person name="Wen J."/>
            <person name="Xie X."/>
            <person name="Zody M.C."/>
            <person name="Baldwin J."/>
            <person name="Bloom T."/>
            <person name="Chin C.W."/>
            <person name="Heiman D."/>
            <person name="Nicol R."/>
            <person name="Nusbaum C."/>
            <person name="Young S."/>
            <person name="Wilkinson J."/>
            <person name="Worley K.C."/>
            <person name="Kovar C.L."/>
            <person name="Muzny D.M."/>
            <person name="Gibbs R.A."/>
            <person name="Cree A."/>
            <person name="Dihn H.H."/>
            <person name="Fowler G."/>
            <person name="Jhangiani S."/>
            <person name="Joshi V."/>
            <person name="Lee S."/>
            <person name="Lewis L.R."/>
            <person name="Nazareth L.V."/>
            <person name="Okwuonu G."/>
            <person name="Santibanez J."/>
            <person name="Warren W.C."/>
            <person name="Mardis E.R."/>
            <person name="Weinstock G.M."/>
            <person name="Wilson R.K."/>
            <person name="Delehaunty K."/>
            <person name="Dooling D."/>
            <person name="Fronik C."/>
            <person name="Fulton L."/>
            <person name="Fulton B."/>
            <person name="Graves T."/>
            <person name="Minx P."/>
            <person name="Sodergren E."/>
            <person name="Birney E."/>
            <person name="Margulies E.H."/>
            <person name="Herrero J."/>
            <person name="Green E.D."/>
            <person name="Haussler D."/>
            <person name="Siepel A."/>
            <person name="Goldman N."/>
            <person name="Pollard K.S."/>
            <person name="Pedersen J.S."/>
            <person name="Lander E.S."/>
            <person name="Kellis M."/>
        </authorList>
    </citation>
    <scope>NUCLEOTIDE SEQUENCE [LARGE SCALE GENOMIC DNA]</scope>
</reference>
<comment type="similarity">
    <text evidence="3">Belongs to the intermediate filament family.</text>
</comment>
<reference evidence="6" key="3">
    <citation type="submission" date="2025-09" db="UniProtKB">
        <authorList>
            <consortium name="Ensembl"/>
        </authorList>
    </citation>
    <scope>IDENTIFICATION</scope>
</reference>
<dbReference type="Ensembl" id="ENSMLUT00000026159.1">
    <property type="protein sequence ID" value="ENSMLUP00000016800.1"/>
    <property type="gene ID" value="ENSMLUG00000023815.1"/>
</dbReference>
<dbReference type="RefSeq" id="XP_006100892.1">
    <property type="nucleotide sequence ID" value="XM_006100830.3"/>
</dbReference>
<dbReference type="OMA" id="EEGCLHT"/>
<name>G1PZB8_MYOLU</name>
<feature type="coiled-coil region" evidence="4">
    <location>
        <begin position="34"/>
        <end position="149"/>
    </location>
</feature>
<dbReference type="Gene3D" id="1.20.5.170">
    <property type="match status" value="1"/>
</dbReference>
<evidence type="ECO:0000259" key="5">
    <source>
        <dbReference type="PROSITE" id="PS51842"/>
    </source>
</evidence>
<dbReference type="Gene3D" id="1.20.5.500">
    <property type="entry name" value="Single helix bin"/>
    <property type="match status" value="1"/>
</dbReference>
<dbReference type="AlphaFoldDB" id="G1PZB8"/>
<evidence type="ECO:0000256" key="1">
    <source>
        <dbReference type="ARBA" id="ARBA00022754"/>
    </source>
</evidence>
<keyword evidence="1 3" id="KW-0403">Intermediate filament</keyword>
<evidence type="ECO:0000256" key="4">
    <source>
        <dbReference type="SAM" id="Coils"/>
    </source>
</evidence>
<dbReference type="KEGG" id="mlf:102425066"/>
<dbReference type="eggNOG" id="ENOG502QQ07">
    <property type="taxonomic scope" value="Eukaryota"/>
</dbReference>
<dbReference type="HOGENOM" id="CLU_101833_0_0_1"/>
<sequence>MELSQLLNEIRANYEKLLTRNQIETVLSTRIQLEEDLSKKMDKDEEALRAAQAELKEARRQWHHLQVEIESLHAVERGLENSLQASEQHYQMQLQDLEAVIEGLEKELQEVRQGIEKQLQEHEMLLNTKMRLEQEIATYRRLLEKEEIRYYGCIQGGKKEKKPTTRVGFVLPSAIINEISFSTKVPQKCENEKVETVTKQAILNGNMVKESTEAHGTIQTEKVDEVIKEWEGSFFKDNPRLRKKSVSLRFDLHLAATDEGCLQTKQDNLPDIEVRLIMRRSCSIPSIKPPSAAH</sequence>